<organism evidence="1">
    <name type="scientific">Rhizophora mucronata</name>
    <name type="common">Asiatic mangrove</name>
    <dbReference type="NCBI Taxonomy" id="61149"/>
    <lineage>
        <taxon>Eukaryota</taxon>
        <taxon>Viridiplantae</taxon>
        <taxon>Streptophyta</taxon>
        <taxon>Embryophyta</taxon>
        <taxon>Tracheophyta</taxon>
        <taxon>Spermatophyta</taxon>
        <taxon>Magnoliopsida</taxon>
        <taxon>eudicotyledons</taxon>
        <taxon>Gunneridae</taxon>
        <taxon>Pentapetalae</taxon>
        <taxon>rosids</taxon>
        <taxon>fabids</taxon>
        <taxon>Malpighiales</taxon>
        <taxon>Rhizophoraceae</taxon>
        <taxon>Rhizophora</taxon>
    </lineage>
</organism>
<reference evidence="1" key="1">
    <citation type="submission" date="2018-02" db="EMBL/GenBank/DDBJ databases">
        <title>Rhizophora mucronata_Transcriptome.</title>
        <authorList>
            <person name="Meera S.P."/>
            <person name="Sreeshan A."/>
            <person name="Augustine A."/>
        </authorList>
    </citation>
    <scope>NUCLEOTIDE SEQUENCE</scope>
    <source>
        <tissue evidence="1">Leaf</tissue>
    </source>
</reference>
<evidence type="ECO:0000313" key="1">
    <source>
        <dbReference type="EMBL" id="MBW93746.1"/>
    </source>
</evidence>
<dbReference type="EMBL" id="GGEC01013263">
    <property type="protein sequence ID" value="MBW93746.1"/>
    <property type="molecule type" value="Transcribed_RNA"/>
</dbReference>
<dbReference type="AlphaFoldDB" id="A0A2P2JJV6"/>
<sequence>MKINSPIPFLQNWESCPIWSHFMLILTF</sequence>
<proteinExistence type="predicted"/>
<protein>
    <submittedName>
        <fullName evidence="1">Uncharacterized protein</fullName>
    </submittedName>
</protein>
<name>A0A2P2JJV6_RHIMU</name>
<accession>A0A2P2JJV6</accession>